<keyword evidence="5 13" id="KW-0732">Signal</keyword>
<dbReference type="RefSeq" id="WP_035642739.1">
    <property type="nucleotide sequence ID" value="NZ_JRLX01000019.1"/>
</dbReference>
<keyword evidence="8 16" id="KW-0675">Receptor</keyword>
<evidence type="ECO:0000256" key="6">
    <source>
        <dbReference type="ARBA" id="ARBA00023077"/>
    </source>
</evidence>
<dbReference type="Pfam" id="PF07715">
    <property type="entry name" value="Plug"/>
    <property type="match status" value="1"/>
</dbReference>
<keyword evidence="7 10" id="KW-0472">Membrane</keyword>
<comment type="subcellular location">
    <subcellularLocation>
        <location evidence="1 10">Cell outer membrane</location>
        <topology evidence="1 10">Multi-pass membrane protein</topology>
    </subcellularLocation>
</comment>
<dbReference type="InterPro" id="IPR023997">
    <property type="entry name" value="TonB-dep_OMP_SusC/RagA_CS"/>
</dbReference>
<feature type="region of interest" description="Disordered" evidence="12">
    <location>
        <begin position="500"/>
        <end position="519"/>
    </location>
</feature>
<accession>A0A0A2MBD5</accession>
<dbReference type="PANTHER" id="PTHR30069:SF29">
    <property type="entry name" value="HEMOGLOBIN AND HEMOGLOBIN-HAPTOGLOBIN-BINDING PROTEIN 1-RELATED"/>
    <property type="match status" value="1"/>
</dbReference>
<sequence length="1052" mass="114461">MKTRLHVLLTLLCTLVMQISFAQERTVSGTVTDGTGLPVPGVNVVIKGSTTSTQTDFDGKFQIQATPAQTLVFSFLSMETQEIKATSATLNVSMKDSSIQLEGVVVTALGIKREKASIGAATTTIRSEELVKGSQANIADAIKGKVAGVIISSASTDPGASSGVVIRGFSSLSGSNQPLYVVDGIPINDQSNFSSSLDNATDFGRGSQDINPADIESMTILKGASAAALYGARAANGVIMITTKKGKAGKLSVDFTSTTSFTQVLRTPKYQDQFGQGWDGNHDLIENGSWGPRFDNQPRVWGNVVNNSQLLKPYSFQKDQLENFFDIGSSQLTSFSVSGGSGDSTVRLSYSNSQQDGIYPTNADSFERNTIGLSGSTKVGKVSFSGSMNYVNTGGSTIATGQGLTVYNNLLQIPTDIPITEFKDYNNPFHNISNYYTPYGVTNPYYTLDKNGSDYNKERFYASLEASYQVNSWSSFTYRFGIDTYTDLAKIWTSRLDAVPGSPNDGSSTETPGSYSESSNTIKQLNHDLLYNLNFDLGSNFDIASTFGLNVNNRETYNYTAGVTSQDIPDFYSFSNSAEIPTVSTSISKRKLYGVYNTTTVSYDDQLFLTGNFRNDWYSTLPEANRSVFYSGVNSSWLFSRTFPGINKVINYGKLRVGYGETGVDTAPYQVSSVVTPTNIGVGFGNLQYPINGISAYSQGNRAPNPNLKAERRKEYELGIELAFFDNRITLDATYYDSTVENQILSLPLAPSTGYTTQTANVGTLSNKGFEALLGINWLNKGNDFNWNTTLNFATNNTILKELDPRLNLVELGGLTTTQLVAMKGQPVALIQGYVPEYDPNGNIVVDATGVPVRSTNGNGKAVYGDTQYDYTMGVSNTISYKGLSLDFTFDIRQGGLMYSRTADITRFTGNSITTTYNDRQPFIVPGSVVKTTADDGTVSYAPNTTPVDREHMDDYYRADALSRSTVISKSYIKLREVVLTYKMPAKILEGTFIQGLSLSIIGRNLFLWTPASNQFIDPESSTFGTDLQAQFGEFSANPSTRSLGFSLKANF</sequence>
<evidence type="ECO:0000256" key="13">
    <source>
        <dbReference type="SAM" id="SignalP"/>
    </source>
</evidence>
<dbReference type="SUPFAM" id="SSF56935">
    <property type="entry name" value="Porins"/>
    <property type="match status" value="1"/>
</dbReference>
<dbReference type="SUPFAM" id="SSF49464">
    <property type="entry name" value="Carboxypeptidase regulatory domain-like"/>
    <property type="match status" value="1"/>
</dbReference>
<name>A0A0A2MBD5_9FLAO</name>
<keyword evidence="17" id="KW-1185">Reference proteome</keyword>
<comment type="similarity">
    <text evidence="10 11">Belongs to the TonB-dependent receptor family.</text>
</comment>
<dbReference type="NCBIfam" id="TIGR04057">
    <property type="entry name" value="SusC_RagA_signa"/>
    <property type="match status" value="1"/>
</dbReference>
<keyword evidence="9 10" id="KW-0998">Cell outer membrane</keyword>
<dbReference type="eggNOG" id="COG4206">
    <property type="taxonomic scope" value="Bacteria"/>
</dbReference>
<organism evidence="16 17">
    <name type="scientific">Flavobacterium rivuli WB 3.3-2 = DSM 21788</name>
    <dbReference type="NCBI Taxonomy" id="1121895"/>
    <lineage>
        <taxon>Bacteria</taxon>
        <taxon>Pseudomonadati</taxon>
        <taxon>Bacteroidota</taxon>
        <taxon>Flavobacteriia</taxon>
        <taxon>Flavobacteriales</taxon>
        <taxon>Flavobacteriaceae</taxon>
        <taxon>Flavobacterium</taxon>
    </lineage>
</organism>
<evidence type="ECO:0000313" key="17">
    <source>
        <dbReference type="Proteomes" id="UP000030152"/>
    </source>
</evidence>
<comment type="caution">
    <text evidence="16">The sequence shown here is derived from an EMBL/GenBank/DDBJ whole genome shotgun (WGS) entry which is preliminary data.</text>
</comment>
<dbReference type="InterPro" id="IPR012910">
    <property type="entry name" value="Plug_dom"/>
</dbReference>
<dbReference type="InterPro" id="IPR039426">
    <property type="entry name" value="TonB-dep_rcpt-like"/>
</dbReference>
<evidence type="ECO:0000256" key="8">
    <source>
        <dbReference type="ARBA" id="ARBA00023170"/>
    </source>
</evidence>
<dbReference type="InterPro" id="IPR023996">
    <property type="entry name" value="TonB-dep_OMP_SusC/RagA"/>
</dbReference>
<dbReference type="GO" id="GO:0009279">
    <property type="term" value="C:cell outer membrane"/>
    <property type="evidence" value="ECO:0007669"/>
    <property type="project" value="UniProtKB-SubCell"/>
</dbReference>
<evidence type="ECO:0000256" key="10">
    <source>
        <dbReference type="PROSITE-ProRule" id="PRU01360"/>
    </source>
</evidence>
<evidence type="ECO:0000256" key="3">
    <source>
        <dbReference type="ARBA" id="ARBA00022452"/>
    </source>
</evidence>
<keyword evidence="6 11" id="KW-0798">TonB box</keyword>
<dbReference type="PANTHER" id="PTHR30069">
    <property type="entry name" value="TONB-DEPENDENT OUTER MEMBRANE RECEPTOR"/>
    <property type="match status" value="1"/>
</dbReference>
<dbReference type="InterPro" id="IPR000531">
    <property type="entry name" value="Beta-barrel_TonB"/>
</dbReference>
<gene>
    <name evidence="16" type="ORF">Q765_15360</name>
</gene>
<dbReference type="NCBIfam" id="TIGR04056">
    <property type="entry name" value="OMP_RagA_SusC"/>
    <property type="match status" value="1"/>
</dbReference>
<feature type="domain" description="TonB-dependent receptor plug" evidence="15">
    <location>
        <begin position="116"/>
        <end position="238"/>
    </location>
</feature>
<dbReference type="InterPro" id="IPR008969">
    <property type="entry name" value="CarboxyPept-like_regulatory"/>
</dbReference>
<dbReference type="GO" id="GO:0015344">
    <property type="term" value="F:siderophore uptake transmembrane transporter activity"/>
    <property type="evidence" value="ECO:0007669"/>
    <property type="project" value="TreeGrafter"/>
</dbReference>
<dbReference type="Gene3D" id="2.170.130.10">
    <property type="entry name" value="TonB-dependent receptor, plug domain"/>
    <property type="match status" value="1"/>
</dbReference>
<dbReference type="STRING" id="1121895.GCA_000378485_02461"/>
<evidence type="ECO:0000256" key="9">
    <source>
        <dbReference type="ARBA" id="ARBA00023237"/>
    </source>
</evidence>
<dbReference type="Gene3D" id="2.60.40.1120">
    <property type="entry name" value="Carboxypeptidase-like, regulatory domain"/>
    <property type="match status" value="1"/>
</dbReference>
<keyword evidence="3 10" id="KW-1134">Transmembrane beta strand</keyword>
<keyword evidence="4 10" id="KW-0812">Transmembrane</keyword>
<dbReference type="Pfam" id="PF13715">
    <property type="entry name" value="CarbopepD_reg_2"/>
    <property type="match status" value="1"/>
</dbReference>
<dbReference type="Gene3D" id="2.40.170.20">
    <property type="entry name" value="TonB-dependent receptor, beta-barrel domain"/>
    <property type="match status" value="1"/>
</dbReference>
<dbReference type="Proteomes" id="UP000030152">
    <property type="component" value="Unassembled WGS sequence"/>
</dbReference>
<reference evidence="16 17" key="1">
    <citation type="submission" date="2013-09" db="EMBL/GenBank/DDBJ databases">
        <authorList>
            <person name="Zeng Z."/>
            <person name="Chen C."/>
        </authorList>
    </citation>
    <scope>NUCLEOTIDE SEQUENCE [LARGE SCALE GENOMIC DNA]</scope>
    <source>
        <strain evidence="16 17">WB 3.3-2</strain>
    </source>
</reference>
<keyword evidence="2 10" id="KW-0813">Transport</keyword>
<dbReference type="GO" id="GO:0044718">
    <property type="term" value="P:siderophore transmembrane transport"/>
    <property type="evidence" value="ECO:0007669"/>
    <property type="project" value="TreeGrafter"/>
</dbReference>
<dbReference type="InterPro" id="IPR037066">
    <property type="entry name" value="Plug_dom_sf"/>
</dbReference>
<feature type="signal peptide" evidence="13">
    <location>
        <begin position="1"/>
        <end position="22"/>
    </location>
</feature>
<dbReference type="PROSITE" id="PS52016">
    <property type="entry name" value="TONB_DEPENDENT_REC_3"/>
    <property type="match status" value="1"/>
</dbReference>
<dbReference type="InterPro" id="IPR036942">
    <property type="entry name" value="Beta-barrel_TonB_sf"/>
</dbReference>
<evidence type="ECO:0000256" key="5">
    <source>
        <dbReference type="ARBA" id="ARBA00022729"/>
    </source>
</evidence>
<evidence type="ECO:0000256" key="2">
    <source>
        <dbReference type="ARBA" id="ARBA00022448"/>
    </source>
</evidence>
<evidence type="ECO:0000259" key="15">
    <source>
        <dbReference type="Pfam" id="PF07715"/>
    </source>
</evidence>
<feature type="chain" id="PRO_5001992095" evidence="13">
    <location>
        <begin position="23"/>
        <end position="1052"/>
    </location>
</feature>
<evidence type="ECO:0000256" key="7">
    <source>
        <dbReference type="ARBA" id="ARBA00023136"/>
    </source>
</evidence>
<dbReference type="AlphaFoldDB" id="A0A0A2MBD5"/>
<evidence type="ECO:0000256" key="4">
    <source>
        <dbReference type="ARBA" id="ARBA00022692"/>
    </source>
</evidence>
<evidence type="ECO:0000256" key="1">
    <source>
        <dbReference type="ARBA" id="ARBA00004571"/>
    </source>
</evidence>
<evidence type="ECO:0000259" key="14">
    <source>
        <dbReference type="Pfam" id="PF00593"/>
    </source>
</evidence>
<evidence type="ECO:0000256" key="11">
    <source>
        <dbReference type="RuleBase" id="RU003357"/>
    </source>
</evidence>
<evidence type="ECO:0000256" key="12">
    <source>
        <dbReference type="SAM" id="MobiDB-lite"/>
    </source>
</evidence>
<protein>
    <submittedName>
        <fullName evidence="16">TonB-dependent receptor</fullName>
    </submittedName>
</protein>
<evidence type="ECO:0000313" key="16">
    <source>
        <dbReference type="EMBL" id="KGO85585.1"/>
    </source>
</evidence>
<feature type="compositionally biased region" description="Polar residues" evidence="12">
    <location>
        <begin position="504"/>
        <end position="519"/>
    </location>
</feature>
<proteinExistence type="inferred from homology"/>
<dbReference type="EMBL" id="JRLX01000019">
    <property type="protein sequence ID" value="KGO85585.1"/>
    <property type="molecule type" value="Genomic_DNA"/>
</dbReference>
<feature type="domain" description="TonB-dependent receptor-like beta-barrel" evidence="14">
    <location>
        <begin position="423"/>
        <end position="792"/>
    </location>
</feature>
<dbReference type="Pfam" id="PF00593">
    <property type="entry name" value="TonB_dep_Rec_b-barrel"/>
    <property type="match status" value="1"/>
</dbReference>